<feature type="non-terminal residue" evidence="7">
    <location>
        <position position="100"/>
    </location>
</feature>
<dbReference type="InterPro" id="IPR018000">
    <property type="entry name" value="Neurotransmitter_ion_chnl_CS"/>
</dbReference>
<dbReference type="Proteomes" id="UP000316079">
    <property type="component" value="Unassembled WGS sequence"/>
</dbReference>
<feature type="transmembrane region" description="Helical" evidence="5">
    <location>
        <begin position="62"/>
        <end position="85"/>
    </location>
</feature>
<feature type="domain" description="Neurotransmitter-gated ion-channel ligand-binding" evidence="6">
    <location>
        <begin position="6"/>
        <end position="54"/>
    </location>
</feature>
<dbReference type="PANTHER" id="PTHR18945">
    <property type="entry name" value="NEUROTRANSMITTER GATED ION CHANNEL"/>
    <property type="match status" value="1"/>
</dbReference>
<sequence>IKTEYATLENHNVPLKFDGIAVLTNIFAVTTACKMNLFLFPFDIQSCTFTLQSPITIKRKPVLYIIDFLMPVFYCLVLDLASFFVESKGGEKLGFKVTLL</sequence>
<evidence type="ECO:0000256" key="3">
    <source>
        <dbReference type="ARBA" id="ARBA00022989"/>
    </source>
</evidence>
<dbReference type="GO" id="GO:0016020">
    <property type="term" value="C:membrane"/>
    <property type="evidence" value="ECO:0007669"/>
    <property type="project" value="UniProtKB-SubCell"/>
</dbReference>
<reference evidence="7 8" key="1">
    <citation type="journal article" date="2019" name="Sci. Data">
        <title>Hybrid genome assembly and annotation of Danionella translucida.</title>
        <authorList>
            <person name="Kadobianskyi M."/>
            <person name="Schulze L."/>
            <person name="Schuelke M."/>
            <person name="Judkewitz B."/>
        </authorList>
    </citation>
    <scope>NUCLEOTIDE SEQUENCE [LARGE SCALE GENOMIC DNA]</scope>
    <source>
        <strain evidence="7 8">Bolton</strain>
    </source>
</reference>
<dbReference type="InterPro" id="IPR038050">
    <property type="entry name" value="Neuro_actylchol_rec"/>
</dbReference>
<dbReference type="OrthoDB" id="6097796at2759"/>
<accession>A0A553RLI7</accession>
<evidence type="ECO:0000256" key="5">
    <source>
        <dbReference type="SAM" id="Phobius"/>
    </source>
</evidence>
<dbReference type="SUPFAM" id="SSF90112">
    <property type="entry name" value="Neurotransmitter-gated ion-channel transmembrane pore"/>
    <property type="match status" value="1"/>
</dbReference>
<dbReference type="InterPro" id="IPR036734">
    <property type="entry name" value="Neur_chan_lig-bd_sf"/>
</dbReference>
<comment type="subcellular location">
    <subcellularLocation>
        <location evidence="1">Membrane</location>
        <topology evidence="1">Multi-pass membrane protein</topology>
    </subcellularLocation>
</comment>
<dbReference type="InterPro" id="IPR006201">
    <property type="entry name" value="Neur_channel"/>
</dbReference>
<evidence type="ECO:0000256" key="2">
    <source>
        <dbReference type="ARBA" id="ARBA00022692"/>
    </source>
</evidence>
<organism evidence="7 8">
    <name type="scientific">Danionella cerebrum</name>
    <dbReference type="NCBI Taxonomy" id="2873325"/>
    <lineage>
        <taxon>Eukaryota</taxon>
        <taxon>Metazoa</taxon>
        <taxon>Chordata</taxon>
        <taxon>Craniata</taxon>
        <taxon>Vertebrata</taxon>
        <taxon>Euteleostomi</taxon>
        <taxon>Actinopterygii</taxon>
        <taxon>Neopterygii</taxon>
        <taxon>Teleostei</taxon>
        <taxon>Ostariophysi</taxon>
        <taxon>Cypriniformes</taxon>
        <taxon>Danionidae</taxon>
        <taxon>Danioninae</taxon>
        <taxon>Danionella</taxon>
    </lineage>
</organism>
<dbReference type="PROSITE" id="PS00236">
    <property type="entry name" value="NEUROTR_ION_CHANNEL"/>
    <property type="match status" value="1"/>
</dbReference>
<dbReference type="InterPro" id="IPR006202">
    <property type="entry name" value="Neur_chan_lig-bd"/>
</dbReference>
<dbReference type="STRING" id="623744.A0A553RLI7"/>
<feature type="non-terminal residue" evidence="7">
    <location>
        <position position="1"/>
    </location>
</feature>
<dbReference type="Pfam" id="PF02931">
    <property type="entry name" value="Neur_chan_LBD"/>
    <property type="match status" value="1"/>
</dbReference>
<dbReference type="InterPro" id="IPR036719">
    <property type="entry name" value="Neuro-gated_channel_TM_sf"/>
</dbReference>
<keyword evidence="8" id="KW-1185">Reference proteome</keyword>
<keyword evidence="2 5" id="KW-0812">Transmembrane</keyword>
<protein>
    <recommendedName>
        <fullName evidence="6">Neurotransmitter-gated ion-channel ligand-binding domain-containing protein</fullName>
    </recommendedName>
</protein>
<name>A0A553RLI7_9TELE</name>
<evidence type="ECO:0000313" key="8">
    <source>
        <dbReference type="Proteomes" id="UP000316079"/>
    </source>
</evidence>
<evidence type="ECO:0000256" key="4">
    <source>
        <dbReference type="ARBA" id="ARBA00023136"/>
    </source>
</evidence>
<evidence type="ECO:0000313" key="7">
    <source>
        <dbReference type="EMBL" id="TRZ03047.1"/>
    </source>
</evidence>
<dbReference type="SUPFAM" id="SSF63712">
    <property type="entry name" value="Nicotinic receptor ligand binding domain-like"/>
    <property type="match status" value="1"/>
</dbReference>
<dbReference type="GO" id="GO:0004888">
    <property type="term" value="F:transmembrane signaling receptor activity"/>
    <property type="evidence" value="ECO:0007669"/>
    <property type="project" value="InterPro"/>
</dbReference>
<gene>
    <name evidence="7" type="ORF">DNTS_028687</name>
</gene>
<dbReference type="EMBL" id="SRMA01016125">
    <property type="protein sequence ID" value="TRZ03047.1"/>
    <property type="molecule type" value="Genomic_DNA"/>
</dbReference>
<proteinExistence type="predicted"/>
<feature type="transmembrane region" description="Helical" evidence="5">
    <location>
        <begin position="20"/>
        <end position="42"/>
    </location>
</feature>
<comment type="caution">
    <text evidence="7">The sequence shown here is derived from an EMBL/GenBank/DDBJ whole genome shotgun (WGS) entry which is preliminary data.</text>
</comment>
<dbReference type="Gene3D" id="1.20.58.390">
    <property type="entry name" value="Neurotransmitter-gated ion-channel transmembrane domain"/>
    <property type="match status" value="1"/>
</dbReference>
<evidence type="ECO:0000256" key="1">
    <source>
        <dbReference type="ARBA" id="ARBA00004141"/>
    </source>
</evidence>
<keyword evidence="3 5" id="KW-1133">Transmembrane helix</keyword>
<evidence type="ECO:0000259" key="6">
    <source>
        <dbReference type="Pfam" id="PF02931"/>
    </source>
</evidence>
<dbReference type="Gene3D" id="2.70.170.10">
    <property type="entry name" value="Neurotransmitter-gated ion-channel ligand-binding domain"/>
    <property type="match status" value="1"/>
</dbReference>
<dbReference type="GO" id="GO:0005230">
    <property type="term" value="F:extracellular ligand-gated monoatomic ion channel activity"/>
    <property type="evidence" value="ECO:0007669"/>
    <property type="project" value="InterPro"/>
</dbReference>
<dbReference type="AlphaFoldDB" id="A0A553RLI7"/>
<keyword evidence="4 5" id="KW-0472">Membrane</keyword>